<feature type="domain" description="UBA" evidence="2">
    <location>
        <begin position="423"/>
        <end position="469"/>
    </location>
</feature>
<dbReference type="GO" id="GO:2000058">
    <property type="term" value="P:regulation of ubiquitin-dependent protein catabolic process"/>
    <property type="evidence" value="ECO:0007669"/>
    <property type="project" value="TreeGrafter"/>
</dbReference>
<organism evidence="3 4">
    <name type="scientific">Stomoxys calcitrans</name>
    <name type="common">Stable fly</name>
    <name type="synonym">Conops calcitrans</name>
    <dbReference type="NCBI Taxonomy" id="35570"/>
    <lineage>
        <taxon>Eukaryota</taxon>
        <taxon>Metazoa</taxon>
        <taxon>Ecdysozoa</taxon>
        <taxon>Arthropoda</taxon>
        <taxon>Hexapoda</taxon>
        <taxon>Insecta</taxon>
        <taxon>Pterygota</taxon>
        <taxon>Neoptera</taxon>
        <taxon>Endopterygota</taxon>
        <taxon>Diptera</taxon>
        <taxon>Brachycera</taxon>
        <taxon>Muscomorpha</taxon>
        <taxon>Muscoidea</taxon>
        <taxon>Muscidae</taxon>
        <taxon>Stomoxys</taxon>
    </lineage>
</organism>
<dbReference type="Proteomes" id="UP000095300">
    <property type="component" value="Unassembled WGS sequence"/>
</dbReference>
<feature type="compositionally biased region" description="Basic and acidic residues" evidence="1">
    <location>
        <begin position="402"/>
        <end position="416"/>
    </location>
</feature>
<dbReference type="InterPro" id="IPR015940">
    <property type="entry name" value="UBA"/>
</dbReference>
<evidence type="ECO:0000256" key="1">
    <source>
        <dbReference type="SAM" id="MobiDB-lite"/>
    </source>
</evidence>
<dbReference type="EnsemblMetazoa" id="SCAU002412-RA">
    <property type="protein sequence ID" value="SCAU002412-PA"/>
    <property type="gene ID" value="SCAU002412"/>
</dbReference>
<feature type="region of interest" description="Disordered" evidence="1">
    <location>
        <begin position="402"/>
        <end position="427"/>
    </location>
</feature>
<evidence type="ECO:0000313" key="4">
    <source>
        <dbReference type="Proteomes" id="UP000095300"/>
    </source>
</evidence>
<accession>A0A1I8NVK4</accession>
<dbReference type="InterPro" id="IPR009060">
    <property type="entry name" value="UBA-like_sf"/>
</dbReference>
<name>A0A1I8NVK4_STOCA</name>
<evidence type="ECO:0000259" key="2">
    <source>
        <dbReference type="PROSITE" id="PS50030"/>
    </source>
</evidence>
<protein>
    <recommendedName>
        <fullName evidence="2">UBA domain-containing protein</fullName>
    </recommendedName>
</protein>
<dbReference type="Pfam" id="PF18037">
    <property type="entry name" value="Ubiquitin_5"/>
    <property type="match status" value="1"/>
</dbReference>
<dbReference type="STRING" id="35570.A0A1I8NVK4"/>
<feature type="domain" description="UBA" evidence="2">
    <location>
        <begin position="482"/>
        <end position="522"/>
    </location>
</feature>
<dbReference type="Gene3D" id="1.10.8.10">
    <property type="entry name" value="DNA helicase RuvA subunit, C-terminal domain"/>
    <property type="match status" value="3"/>
</dbReference>
<keyword evidence="4" id="KW-1185">Reference proteome</keyword>
<dbReference type="Pfam" id="PF00627">
    <property type="entry name" value="UBA"/>
    <property type="match status" value="3"/>
</dbReference>
<dbReference type="VEuPathDB" id="VectorBase:SCAU002412"/>
<gene>
    <name evidence="3" type="primary">106089677</name>
</gene>
<dbReference type="CDD" id="cd14291">
    <property type="entry name" value="UBA1_NUB1_like"/>
    <property type="match status" value="1"/>
</dbReference>
<evidence type="ECO:0000313" key="3">
    <source>
        <dbReference type="EnsemblMetazoa" id="SCAU002412-PB"/>
    </source>
</evidence>
<sequence>MSQIDNIIIQVRARLQALAIKLWLEPYYYDGVGCVEDEIEKLAESFSSNLGISKSNCKLALTELQEGALRKLACRKEFEESGMATFSVRRINNQQGTQNIVEVKCPLTSLGDELHTKIAQALDIIDSNRVKCIASGKIVDSRRTLDSQGLKNNQQLMVIISEVDKTAVQNQEEAMYDRIRKIKMDVEAIVDSSRQLFEMEDQDGNPVFLPPAENRALLMGMSFYEKARAAMKREQFDEALILLLESDEKFVTCNSKFLESVDNYALVNLDIVWCYLCLKNVTQLPDAQRRLDICEKSFRRSYGDNLQRLITLKGEGCPEKALIMRLHLLQGVVLFHQNRRNEAYDKLITAGTELEALKVDDGSVIALMEMGYEPHEARMGLRSCSGNLERAINFIHERRTKLKEARQNSKKERKLNENLTSSNKEEKDWVNPRSVCTLMEMGFARDVVVEALKRSKNDVPNALDLLQTNADELSRSLPPAQNADTDILSQLQQLGFTEDLARVALETTQNSLDKAIDFLIKTHGSETELMAAMERMTNAAVATVASDQYEGPSTSSGVNTLVTKALGKAQKEMESLKAYQRFTEEMPDNENDYLDLPLVQEEQILAEYKRLLEQ</sequence>
<reference evidence="3" key="2">
    <citation type="submission" date="2020-05" db="UniProtKB">
        <authorList>
            <consortium name="EnsemblMetazoa"/>
        </authorList>
    </citation>
    <scope>IDENTIFICATION</scope>
    <source>
        <strain evidence="3">USDA</strain>
    </source>
</reference>
<dbReference type="CDD" id="cd17062">
    <property type="entry name" value="Ubl_NUB1"/>
    <property type="match status" value="1"/>
</dbReference>
<dbReference type="PROSITE" id="PS50030">
    <property type="entry name" value="UBA"/>
    <property type="match status" value="3"/>
</dbReference>
<dbReference type="InterPro" id="IPR029071">
    <property type="entry name" value="Ubiquitin-like_domsf"/>
</dbReference>
<dbReference type="SUPFAM" id="SSF54236">
    <property type="entry name" value="Ubiquitin-like"/>
    <property type="match status" value="1"/>
</dbReference>
<dbReference type="PANTHER" id="PTHR12948:SF3">
    <property type="entry name" value="NEDD8 ULTIMATE BUSTER 1"/>
    <property type="match status" value="1"/>
</dbReference>
<proteinExistence type="predicted"/>
<dbReference type="KEGG" id="scac:106089677"/>
<dbReference type="Gene3D" id="3.10.20.90">
    <property type="entry name" value="Phosphatidylinositol 3-kinase Catalytic Subunit, Chain A, domain 1"/>
    <property type="match status" value="1"/>
</dbReference>
<dbReference type="InterPro" id="IPR039749">
    <property type="entry name" value="NUB1"/>
</dbReference>
<dbReference type="PANTHER" id="PTHR12948">
    <property type="entry name" value="NEDD8 ULTIMATE BUSTER-1 BS4 PROTEIN"/>
    <property type="match status" value="1"/>
</dbReference>
<dbReference type="EnsemblMetazoa" id="SCAU002412-RB">
    <property type="protein sequence ID" value="SCAU002412-PB"/>
    <property type="gene ID" value="SCAU002412"/>
</dbReference>
<dbReference type="AlphaFoldDB" id="A0A1I8NVK4"/>
<dbReference type="OrthoDB" id="434245at2759"/>
<dbReference type="InterPro" id="IPR041207">
    <property type="entry name" value="NUB1_ubiquitin-like_dom"/>
</dbReference>
<dbReference type="SMART" id="SM00165">
    <property type="entry name" value="UBA"/>
    <property type="match status" value="3"/>
</dbReference>
<reference evidence="4" key="1">
    <citation type="submission" date="2015-05" db="EMBL/GenBank/DDBJ databases">
        <authorList>
            <person name="Wilson R.K."/>
            <person name="Warren W.C."/>
            <person name="Olafson P."/>
        </authorList>
    </citation>
    <scope>NUCLEOTIDE SEQUENCE [LARGE SCALE GENOMIC DNA]</scope>
    <source>
        <strain evidence="4">USDA</strain>
    </source>
</reference>
<dbReference type="SUPFAM" id="SSF46934">
    <property type="entry name" value="UBA-like"/>
    <property type="match status" value="3"/>
</dbReference>
<feature type="domain" description="UBA" evidence="2">
    <location>
        <begin position="358"/>
        <end position="398"/>
    </location>
</feature>